<evidence type="ECO:0000313" key="13">
    <source>
        <dbReference type="Proteomes" id="UP000178446"/>
    </source>
</evidence>
<keyword evidence="2" id="KW-0813">Transport</keyword>
<feature type="transmembrane region" description="Helical" evidence="10">
    <location>
        <begin position="96"/>
        <end position="113"/>
    </location>
</feature>
<evidence type="ECO:0000256" key="4">
    <source>
        <dbReference type="ARBA" id="ARBA00022692"/>
    </source>
</evidence>
<evidence type="ECO:0000256" key="9">
    <source>
        <dbReference type="RuleBase" id="RU003945"/>
    </source>
</evidence>
<dbReference type="Pfam" id="PF02096">
    <property type="entry name" value="60KD_IMP"/>
    <property type="match status" value="1"/>
</dbReference>
<keyword evidence="3" id="KW-1003">Cell membrane</keyword>
<reference evidence="12 13" key="1">
    <citation type="journal article" date="2016" name="Nat. Commun.">
        <title>Thousands of microbial genomes shed light on interconnected biogeochemical processes in an aquifer system.</title>
        <authorList>
            <person name="Anantharaman K."/>
            <person name="Brown C.T."/>
            <person name="Hug L.A."/>
            <person name="Sharon I."/>
            <person name="Castelle C.J."/>
            <person name="Probst A.J."/>
            <person name="Thomas B.C."/>
            <person name="Singh A."/>
            <person name="Wilkins M.J."/>
            <person name="Karaoz U."/>
            <person name="Brodie E.L."/>
            <person name="Williams K.H."/>
            <person name="Hubbard S.S."/>
            <person name="Banfield J.F."/>
        </authorList>
    </citation>
    <scope>NUCLEOTIDE SEQUENCE [LARGE SCALE GENOMIC DNA]</scope>
</reference>
<dbReference type="InterPro" id="IPR001708">
    <property type="entry name" value="YidC/ALB3/OXA1/COX18"/>
</dbReference>
<feature type="transmembrane region" description="Helical" evidence="10">
    <location>
        <begin position="217"/>
        <end position="239"/>
    </location>
</feature>
<feature type="transmembrane region" description="Helical" evidence="10">
    <location>
        <begin position="167"/>
        <end position="186"/>
    </location>
</feature>
<comment type="subcellular location">
    <subcellularLocation>
        <location evidence="1">Cell membrane</location>
        <topology evidence="1">Multi-pass membrane protein</topology>
    </subcellularLocation>
    <subcellularLocation>
        <location evidence="9">Membrane</location>
        <topology evidence="9">Multi-pass membrane protein</topology>
    </subcellularLocation>
</comment>
<evidence type="ECO:0000256" key="7">
    <source>
        <dbReference type="ARBA" id="ARBA00023136"/>
    </source>
</evidence>
<keyword evidence="5" id="KW-0653">Protein transport</keyword>
<protein>
    <recommendedName>
        <fullName evidence="11">Membrane insertase YidC/Oxa/ALB C-terminal domain-containing protein</fullName>
    </recommendedName>
</protein>
<keyword evidence="6 10" id="KW-1133">Transmembrane helix</keyword>
<keyword evidence="8" id="KW-0143">Chaperone</keyword>
<evidence type="ECO:0000313" key="12">
    <source>
        <dbReference type="EMBL" id="OGM19225.1"/>
    </source>
</evidence>
<feature type="transmembrane region" description="Helical" evidence="10">
    <location>
        <begin position="25"/>
        <end position="45"/>
    </location>
</feature>
<accession>A0A1F7XY79</accession>
<comment type="caution">
    <text evidence="12">The sequence shown here is derived from an EMBL/GenBank/DDBJ whole genome shotgun (WGS) entry which is preliminary data.</text>
</comment>
<dbReference type="PANTHER" id="PTHR12428">
    <property type="entry name" value="OXA1"/>
    <property type="match status" value="1"/>
</dbReference>
<dbReference type="GO" id="GO:0032977">
    <property type="term" value="F:membrane insertase activity"/>
    <property type="evidence" value="ECO:0007669"/>
    <property type="project" value="InterPro"/>
</dbReference>
<evidence type="ECO:0000256" key="1">
    <source>
        <dbReference type="ARBA" id="ARBA00004651"/>
    </source>
</evidence>
<evidence type="ECO:0000256" key="6">
    <source>
        <dbReference type="ARBA" id="ARBA00022989"/>
    </source>
</evidence>
<dbReference type="Proteomes" id="UP000178446">
    <property type="component" value="Unassembled WGS sequence"/>
</dbReference>
<organism evidence="12 13">
    <name type="scientific">Candidatus Woesebacteria bacterium RIFCSPHIGHO2_01_FULL_37_10</name>
    <dbReference type="NCBI Taxonomy" id="1802489"/>
    <lineage>
        <taxon>Bacteria</taxon>
        <taxon>Candidatus Woeseibacteriota</taxon>
    </lineage>
</organism>
<dbReference type="GO" id="GO:0015031">
    <property type="term" value="P:protein transport"/>
    <property type="evidence" value="ECO:0007669"/>
    <property type="project" value="UniProtKB-KW"/>
</dbReference>
<evidence type="ECO:0000256" key="2">
    <source>
        <dbReference type="ARBA" id="ARBA00022448"/>
    </source>
</evidence>
<sequence>MNFFSVVLIQPLANGLILFYKLLGQNMGLALIAFTLFLKFATNPLTRPYMNSMKKIKDLSPQLEKLKERHKGDKVKFAQAQADLYKEKKVNPGAGCIPYILQIVVLIAFFNVFTKTIGNGGNIVENFNKLLYEPLRFSENESVNTKFLYMDISKPDKLSLPGVNFPLPGPILLLAAITQLISAKVMNPYVDKEKKLAAKTKESSDDIQVAMQKSMMFTFPLFTILIGMNFASGLALYWLTFSVSQVVQQVRAQGWGELLPLIAKLKLIKSIT</sequence>
<evidence type="ECO:0000256" key="8">
    <source>
        <dbReference type="ARBA" id="ARBA00023186"/>
    </source>
</evidence>
<dbReference type="GO" id="GO:0005886">
    <property type="term" value="C:plasma membrane"/>
    <property type="evidence" value="ECO:0007669"/>
    <property type="project" value="UniProtKB-SubCell"/>
</dbReference>
<dbReference type="PANTHER" id="PTHR12428:SF65">
    <property type="entry name" value="CYTOCHROME C OXIDASE ASSEMBLY PROTEIN COX18, MITOCHONDRIAL"/>
    <property type="match status" value="1"/>
</dbReference>
<keyword evidence="4 9" id="KW-0812">Transmembrane</keyword>
<evidence type="ECO:0000259" key="11">
    <source>
        <dbReference type="Pfam" id="PF02096"/>
    </source>
</evidence>
<dbReference type="InterPro" id="IPR028055">
    <property type="entry name" value="YidC/Oxa/ALB_C"/>
</dbReference>
<proteinExistence type="inferred from homology"/>
<evidence type="ECO:0000256" key="3">
    <source>
        <dbReference type="ARBA" id="ARBA00022475"/>
    </source>
</evidence>
<comment type="similarity">
    <text evidence="9">Belongs to the OXA1/ALB3/YidC family.</text>
</comment>
<dbReference type="GO" id="GO:0051205">
    <property type="term" value="P:protein insertion into membrane"/>
    <property type="evidence" value="ECO:0007669"/>
    <property type="project" value="TreeGrafter"/>
</dbReference>
<dbReference type="NCBIfam" id="TIGR03592">
    <property type="entry name" value="yidC_oxa1_cterm"/>
    <property type="match status" value="1"/>
</dbReference>
<keyword evidence="7 10" id="KW-0472">Membrane</keyword>
<evidence type="ECO:0000256" key="5">
    <source>
        <dbReference type="ARBA" id="ARBA00022927"/>
    </source>
</evidence>
<gene>
    <name evidence="12" type="ORF">A2685_00105</name>
</gene>
<dbReference type="CDD" id="cd20070">
    <property type="entry name" value="5TM_YidC_Alb3"/>
    <property type="match status" value="1"/>
</dbReference>
<dbReference type="AlphaFoldDB" id="A0A1F7XY79"/>
<dbReference type="EMBL" id="MGGB01000020">
    <property type="protein sequence ID" value="OGM19225.1"/>
    <property type="molecule type" value="Genomic_DNA"/>
</dbReference>
<name>A0A1F7XY79_9BACT</name>
<dbReference type="InterPro" id="IPR047196">
    <property type="entry name" value="YidC_ALB_C"/>
</dbReference>
<feature type="domain" description="Membrane insertase YidC/Oxa/ALB C-terminal" evidence="11">
    <location>
        <begin position="27"/>
        <end position="250"/>
    </location>
</feature>
<evidence type="ECO:0000256" key="10">
    <source>
        <dbReference type="SAM" id="Phobius"/>
    </source>
</evidence>